<organism evidence="1 2">
    <name type="scientific">Camellia lanceoleosa</name>
    <dbReference type="NCBI Taxonomy" id="1840588"/>
    <lineage>
        <taxon>Eukaryota</taxon>
        <taxon>Viridiplantae</taxon>
        <taxon>Streptophyta</taxon>
        <taxon>Embryophyta</taxon>
        <taxon>Tracheophyta</taxon>
        <taxon>Spermatophyta</taxon>
        <taxon>Magnoliopsida</taxon>
        <taxon>eudicotyledons</taxon>
        <taxon>Gunneridae</taxon>
        <taxon>Pentapetalae</taxon>
        <taxon>asterids</taxon>
        <taxon>Ericales</taxon>
        <taxon>Theaceae</taxon>
        <taxon>Camellia</taxon>
    </lineage>
</organism>
<dbReference type="Proteomes" id="UP001060215">
    <property type="component" value="Chromosome 9"/>
</dbReference>
<evidence type="ECO:0000313" key="1">
    <source>
        <dbReference type="EMBL" id="KAI8003162.1"/>
    </source>
</evidence>
<protein>
    <submittedName>
        <fullName evidence="1">PAMP-induced secreted peptide 1</fullName>
    </submittedName>
</protein>
<name>A0ACC0GRR4_9ERIC</name>
<proteinExistence type="predicted"/>
<dbReference type="EMBL" id="CM045766">
    <property type="protein sequence ID" value="KAI8003162.1"/>
    <property type="molecule type" value="Genomic_DNA"/>
</dbReference>
<gene>
    <name evidence="1" type="ORF">LOK49_LG08G02025</name>
</gene>
<comment type="caution">
    <text evidence="1">The sequence shown here is derived from an EMBL/GenBank/DDBJ whole genome shotgun (WGS) entry which is preliminary data.</text>
</comment>
<keyword evidence="2" id="KW-1185">Reference proteome</keyword>
<accession>A0ACC0GRR4</accession>
<evidence type="ECO:0000313" key="2">
    <source>
        <dbReference type="Proteomes" id="UP001060215"/>
    </source>
</evidence>
<sequence>MFGFSASISKMYFSRNGVVLIVFVIFVALLCETHVGATRVLSEDFGCGNRIATYPSVFEKAKLSVACWLERLPSGPSPRGPGH</sequence>
<reference evidence="1 2" key="1">
    <citation type="journal article" date="2022" name="Plant J.">
        <title>Chromosome-level genome of Camellia lanceoleosa provides a valuable resource for understanding genome evolution and self-incompatibility.</title>
        <authorList>
            <person name="Gong W."/>
            <person name="Xiao S."/>
            <person name="Wang L."/>
            <person name="Liao Z."/>
            <person name="Chang Y."/>
            <person name="Mo W."/>
            <person name="Hu G."/>
            <person name="Li W."/>
            <person name="Zhao G."/>
            <person name="Zhu H."/>
            <person name="Hu X."/>
            <person name="Ji K."/>
            <person name="Xiang X."/>
            <person name="Song Q."/>
            <person name="Yuan D."/>
            <person name="Jin S."/>
            <person name="Zhang L."/>
        </authorList>
    </citation>
    <scope>NUCLEOTIDE SEQUENCE [LARGE SCALE GENOMIC DNA]</scope>
    <source>
        <strain evidence="1">SQ_2022a</strain>
    </source>
</reference>